<reference evidence="3" key="1">
    <citation type="submission" date="2012-10" db="EMBL/GenBank/DDBJ databases">
        <title>The complete genome sequence of Streptomyces collinus Tu 365.</title>
        <authorList>
            <person name="Ruckert C."/>
            <person name="Szczepanowski R."/>
            <person name="Goesmann A."/>
            <person name="Pross E.K."/>
            <person name="Musiol E.M."/>
            <person name="Blin K."/>
            <person name="Wohlleben W."/>
            <person name="Puhler A."/>
            <person name="Weber T."/>
            <person name="Kalinowski J."/>
        </authorList>
    </citation>
    <scope>NUCLEOTIDE SEQUENCE [LARGE SCALE GENOMIC DNA]</scope>
    <source>
        <strain evidence="3">DSM 40733 / Tue 365</strain>
    </source>
</reference>
<dbReference type="HOGENOM" id="CLU_084215_2_1_11"/>
<evidence type="ECO:0000313" key="3">
    <source>
        <dbReference type="Proteomes" id="UP000015423"/>
    </source>
</evidence>
<dbReference type="EMBL" id="CP006259">
    <property type="protein sequence ID" value="AGS67827.1"/>
    <property type="molecule type" value="Genomic_DNA"/>
</dbReference>
<dbReference type="PATRIC" id="fig|1214242.5.peg.1037"/>
<gene>
    <name evidence="2" type="ORF">B446_04995</name>
</gene>
<evidence type="ECO:0000313" key="2">
    <source>
        <dbReference type="EMBL" id="AGS67827.1"/>
    </source>
</evidence>
<reference evidence="2 3" key="2">
    <citation type="journal article" date="2013" name="J. Biotechnol.">
        <title>Complete genome sequence of the kirromycin producer Streptomyces collinus Tu 365 consisting of a linear chromosome and two linear plasmids.</title>
        <authorList>
            <person name="Ruckert C."/>
            <person name="Szczepanowski R."/>
            <person name="Albersmeier A."/>
            <person name="Goesmann A."/>
            <person name="Iftime D."/>
            <person name="Musiol E.M."/>
            <person name="Blin K."/>
            <person name="Wohlleben W."/>
            <person name="Puhler A."/>
            <person name="Kalinowski J."/>
            <person name="Weber T."/>
        </authorList>
    </citation>
    <scope>NUCLEOTIDE SEQUENCE [LARGE SCALE GENOMIC DNA]</scope>
    <source>
        <strain evidence="3">DSM 40733 / Tue 365</strain>
    </source>
</reference>
<dbReference type="InterPro" id="IPR039708">
    <property type="entry name" value="MT1774/Rv1733c-like"/>
</dbReference>
<keyword evidence="3" id="KW-1185">Reference proteome</keyword>
<feature type="transmembrane region" description="Helical" evidence="1">
    <location>
        <begin position="21"/>
        <end position="41"/>
    </location>
</feature>
<proteinExistence type="predicted"/>
<accession>S5VBC5</accession>
<dbReference type="PANTHER" id="PTHR42305">
    <property type="entry name" value="MEMBRANE PROTEIN RV1733C-RELATED"/>
    <property type="match status" value="1"/>
</dbReference>
<keyword evidence="1" id="KW-0812">Transmembrane</keyword>
<dbReference type="KEGG" id="sci:B446_04995"/>
<dbReference type="eggNOG" id="ENOG503429C">
    <property type="taxonomic scope" value="Bacteria"/>
</dbReference>
<dbReference type="RefSeq" id="WP_020938311.1">
    <property type="nucleotide sequence ID" value="NC_021985.1"/>
</dbReference>
<dbReference type="AlphaFoldDB" id="S5VBC5"/>
<dbReference type="STRING" id="1214242.B446_04995"/>
<organism evidence="2 3">
    <name type="scientific">Streptomyces collinus (strain DSM 40733 / Tue 365)</name>
    <dbReference type="NCBI Taxonomy" id="1214242"/>
    <lineage>
        <taxon>Bacteria</taxon>
        <taxon>Bacillati</taxon>
        <taxon>Actinomycetota</taxon>
        <taxon>Actinomycetes</taxon>
        <taxon>Kitasatosporales</taxon>
        <taxon>Streptomycetaceae</taxon>
        <taxon>Streptomyces</taxon>
    </lineage>
</organism>
<dbReference type="Proteomes" id="UP000015423">
    <property type="component" value="Chromosome"/>
</dbReference>
<keyword evidence="1" id="KW-1133">Transmembrane helix</keyword>
<name>S5VBC5_STRC3</name>
<keyword evidence="1" id="KW-0472">Membrane</keyword>
<dbReference type="PANTHER" id="PTHR42305:SF1">
    <property type="entry name" value="MEMBRANE PROTEIN RV1733C-RELATED"/>
    <property type="match status" value="1"/>
</dbReference>
<protein>
    <submittedName>
        <fullName evidence="2">Integral membrane protein</fullName>
    </submittedName>
</protein>
<sequence length="194" mass="21527">MGTVVRGWRWRRNTLRRRSDVVEAWTVLAVSVLLFVVAPLVGVATGLRAHDRAQTVAVAERSERHRVRAEVIADPTRRLPAVQGDREHPYQAMVRWTEPGKGPRTASARVPAGTRPGDEVTVWFDTRGRSVAPPPDDVAVWQHTVTVGVCAAGGAAAVILFGSAVERRIALRHRLAEWERAWARTGPKWTQPRT</sequence>
<feature type="transmembrane region" description="Helical" evidence="1">
    <location>
        <begin position="140"/>
        <end position="165"/>
    </location>
</feature>
<evidence type="ECO:0000256" key="1">
    <source>
        <dbReference type="SAM" id="Phobius"/>
    </source>
</evidence>